<dbReference type="InterPro" id="IPR001310">
    <property type="entry name" value="Histidine_triad_HIT"/>
</dbReference>
<accession>I4B0I4</accession>
<dbReference type="Pfam" id="PF01230">
    <property type="entry name" value="HIT"/>
    <property type="match status" value="1"/>
</dbReference>
<dbReference type="STRING" id="869212.Turpa_0129"/>
<proteinExistence type="predicted"/>
<feature type="active site" description="Tele-AMP-histidine intermediate" evidence="1">
    <location>
        <position position="96"/>
    </location>
</feature>
<evidence type="ECO:0000259" key="4">
    <source>
        <dbReference type="PROSITE" id="PS51084"/>
    </source>
</evidence>
<dbReference type="KEGG" id="tpx:Turpa_0129"/>
<dbReference type="PANTHER" id="PTHR23089">
    <property type="entry name" value="HISTIDINE TRIAD HIT PROTEIN"/>
    <property type="match status" value="1"/>
</dbReference>
<dbReference type="PROSITE" id="PS51084">
    <property type="entry name" value="HIT_2"/>
    <property type="match status" value="1"/>
</dbReference>
<dbReference type="RefSeq" id="WP_014801312.1">
    <property type="nucleotide sequence ID" value="NC_018020.1"/>
</dbReference>
<sequence length="110" mass="12338">MENCLFCRLVAGKIPATQVYADDETFAFKDINPVAPGHILLIPRRHMENMLDLDDATALAMHRALKNIVAAEKLEKGFRVVANTGEHGGQTVFHLHWHILFGRHMGWPPG</sequence>
<dbReference type="HOGENOM" id="CLU_056776_8_1_12"/>
<dbReference type="InterPro" id="IPR036265">
    <property type="entry name" value="HIT-like_sf"/>
</dbReference>
<dbReference type="PRINTS" id="PR00332">
    <property type="entry name" value="HISTRIAD"/>
</dbReference>
<dbReference type="SUPFAM" id="SSF54197">
    <property type="entry name" value="HIT-like"/>
    <property type="match status" value="1"/>
</dbReference>
<evidence type="ECO:0000313" key="6">
    <source>
        <dbReference type="Proteomes" id="UP000006048"/>
    </source>
</evidence>
<protein>
    <submittedName>
        <fullName evidence="5">Histidine triad (HIT) protein</fullName>
    </submittedName>
</protein>
<dbReference type="AlphaFoldDB" id="I4B0I4"/>
<dbReference type="GO" id="GO:0003824">
    <property type="term" value="F:catalytic activity"/>
    <property type="evidence" value="ECO:0007669"/>
    <property type="project" value="InterPro"/>
</dbReference>
<dbReference type="OrthoDB" id="9784774at2"/>
<dbReference type="InterPro" id="IPR011146">
    <property type="entry name" value="HIT-like"/>
</dbReference>
<keyword evidence="6" id="KW-1185">Reference proteome</keyword>
<evidence type="ECO:0000256" key="1">
    <source>
        <dbReference type="PIRSR" id="PIRSR601310-1"/>
    </source>
</evidence>
<dbReference type="Gene3D" id="3.30.428.10">
    <property type="entry name" value="HIT-like"/>
    <property type="match status" value="1"/>
</dbReference>
<evidence type="ECO:0000256" key="3">
    <source>
        <dbReference type="PROSITE-ProRule" id="PRU00464"/>
    </source>
</evidence>
<feature type="short sequence motif" description="Histidine triad motif" evidence="2 3">
    <location>
        <begin position="94"/>
        <end position="98"/>
    </location>
</feature>
<feature type="domain" description="HIT" evidence="4">
    <location>
        <begin position="5"/>
        <end position="110"/>
    </location>
</feature>
<organism evidence="5 6">
    <name type="scientific">Turneriella parva (strain ATCC BAA-1111 / DSM 21527 / NCTC 11395 / H)</name>
    <name type="common">Leptospira parva</name>
    <dbReference type="NCBI Taxonomy" id="869212"/>
    <lineage>
        <taxon>Bacteria</taxon>
        <taxon>Pseudomonadati</taxon>
        <taxon>Spirochaetota</taxon>
        <taxon>Spirochaetia</taxon>
        <taxon>Leptospirales</taxon>
        <taxon>Leptospiraceae</taxon>
        <taxon>Turneriella</taxon>
    </lineage>
</organism>
<gene>
    <name evidence="5" type="ordered locus">Turpa_0129</name>
</gene>
<evidence type="ECO:0000313" key="5">
    <source>
        <dbReference type="EMBL" id="AFM10791.1"/>
    </source>
</evidence>
<evidence type="ECO:0000256" key="2">
    <source>
        <dbReference type="PIRSR" id="PIRSR601310-3"/>
    </source>
</evidence>
<reference evidence="5 6" key="1">
    <citation type="submission" date="2012-06" db="EMBL/GenBank/DDBJ databases">
        <title>The complete chromosome of genome of Turneriella parva DSM 21527.</title>
        <authorList>
            <consortium name="US DOE Joint Genome Institute (JGI-PGF)"/>
            <person name="Lucas S."/>
            <person name="Han J."/>
            <person name="Lapidus A."/>
            <person name="Bruce D."/>
            <person name="Goodwin L."/>
            <person name="Pitluck S."/>
            <person name="Peters L."/>
            <person name="Kyrpides N."/>
            <person name="Mavromatis K."/>
            <person name="Ivanova N."/>
            <person name="Mikhailova N."/>
            <person name="Chertkov O."/>
            <person name="Detter J.C."/>
            <person name="Tapia R."/>
            <person name="Han C."/>
            <person name="Land M."/>
            <person name="Hauser L."/>
            <person name="Markowitz V."/>
            <person name="Cheng J.-F."/>
            <person name="Hugenholtz P."/>
            <person name="Woyke T."/>
            <person name="Wu D."/>
            <person name="Gronow S."/>
            <person name="Wellnitz S."/>
            <person name="Brambilla E."/>
            <person name="Klenk H.-P."/>
            <person name="Eisen J.A."/>
        </authorList>
    </citation>
    <scope>NUCLEOTIDE SEQUENCE [LARGE SCALE GENOMIC DNA]</scope>
    <source>
        <strain evidence="6">ATCC BAA-1111 / DSM 21527 / NCTC 11395 / H</strain>
    </source>
</reference>
<dbReference type="Proteomes" id="UP000006048">
    <property type="component" value="Chromosome"/>
</dbReference>
<dbReference type="EMBL" id="CP002959">
    <property type="protein sequence ID" value="AFM10791.1"/>
    <property type="molecule type" value="Genomic_DNA"/>
</dbReference>
<name>I4B0I4_TURPD</name>